<protein>
    <submittedName>
        <fullName evidence="2">Putative BNR domain protein</fullName>
    </submittedName>
</protein>
<accession>F5YKD1</accession>
<keyword evidence="1" id="KW-0472">Membrane</keyword>
<feature type="transmembrane region" description="Helical" evidence="1">
    <location>
        <begin position="12"/>
        <end position="34"/>
    </location>
</feature>
<dbReference type="Proteomes" id="UP000009223">
    <property type="component" value="Chromosome"/>
</dbReference>
<dbReference type="RefSeq" id="WP_015708150.1">
    <property type="nucleotide sequence ID" value="NC_015578.1"/>
</dbReference>
<evidence type="ECO:0000256" key="1">
    <source>
        <dbReference type="SAM" id="Phobius"/>
    </source>
</evidence>
<proteinExistence type="predicted"/>
<dbReference type="Gene3D" id="2.60.40.10">
    <property type="entry name" value="Immunoglobulins"/>
    <property type="match status" value="1"/>
</dbReference>
<dbReference type="OrthoDB" id="353278at2"/>
<dbReference type="InterPro" id="IPR013783">
    <property type="entry name" value="Ig-like_fold"/>
</dbReference>
<gene>
    <name evidence="2" type="ordered locus">TREPR_2005</name>
</gene>
<reference evidence="2 3" key="2">
    <citation type="journal article" date="2011" name="ISME J.">
        <title>RNA-seq reveals cooperative metabolic interactions between two termite-gut spirochete species in co-culture.</title>
        <authorList>
            <person name="Rosenthal A.Z."/>
            <person name="Matson E.G."/>
            <person name="Eldar A."/>
            <person name="Leadbetter J.R."/>
        </authorList>
    </citation>
    <scope>NUCLEOTIDE SEQUENCE [LARGE SCALE GENOMIC DNA]</scope>
    <source>
        <strain evidence="3">ATCC BAA-887 / DSM 12427 / ZAS-2</strain>
    </source>
</reference>
<dbReference type="STRING" id="545694.TREPR_2005"/>
<dbReference type="HOGENOM" id="CLU_001329_0_0_12"/>
<dbReference type="EMBL" id="CP001843">
    <property type="protein sequence ID" value="AEF85400.1"/>
    <property type="molecule type" value="Genomic_DNA"/>
</dbReference>
<keyword evidence="1" id="KW-1133">Transmembrane helix</keyword>
<name>F5YKD1_TREPZ</name>
<dbReference type="eggNOG" id="COG3291">
    <property type="taxonomic scope" value="Bacteria"/>
</dbReference>
<organism evidence="2 3">
    <name type="scientific">Treponema primitia (strain ATCC BAA-887 / DSM 12427 / ZAS-2)</name>
    <dbReference type="NCBI Taxonomy" id="545694"/>
    <lineage>
        <taxon>Bacteria</taxon>
        <taxon>Pseudomonadati</taxon>
        <taxon>Spirochaetota</taxon>
        <taxon>Spirochaetia</taxon>
        <taxon>Spirochaetales</taxon>
        <taxon>Treponemataceae</taxon>
        <taxon>Treponema</taxon>
    </lineage>
</organism>
<evidence type="ECO:0000313" key="2">
    <source>
        <dbReference type="EMBL" id="AEF85400.1"/>
    </source>
</evidence>
<evidence type="ECO:0000313" key="3">
    <source>
        <dbReference type="Proteomes" id="UP000009223"/>
    </source>
</evidence>
<keyword evidence="1" id="KW-0812">Transmembrane</keyword>
<reference evidence="3" key="1">
    <citation type="submission" date="2009-12" db="EMBL/GenBank/DDBJ databases">
        <title>Complete sequence of Treponema primitia strain ZAS-2.</title>
        <authorList>
            <person name="Tetu S.G."/>
            <person name="Matson E."/>
            <person name="Ren Q."/>
            <person name="Seshadri R."/>
            <person name="Elbourne L."/>
            <person name="Hassan K.A."/>
            <person name="Durkin A."/>
            <person name="Radune D."/>
            <person name="Mohamoud Y."/>
            <person name="Shay R."/>
            <person name="Jin S."/>
            <person name="Zhang X."/>
            <person name="Lucey K."/>
            <person name="Ballor N.R."/>
            <person name="Ottesen E."/>
            <person name="Rosenthal R."/>
            <person name="Allen A."/>
            <person name="Leadbetter J.R."/>
            <person name="Paulsen I.T."/>
        </authorList>
    </citation>
    <scope>NUCLEOTIDE SEQUENCE [LARGE SCALE GENOMIC DNA]</scope>
    <source>
        <strain evidence="3">ATCC BAA-887 / DSM 12427 / ZAS-2</strain>
    </source>
</reference>
<dbReference type="KEGG" id="tpi:TREPR_2005"/>
<sequence>MCKKATDRSRILKFTLQSLFPICIFIILASPMWAHGKQENWQPVDGQEIWQKEYDISGLKRGKHNFLVRARDAAGNQTIDGPYNIVVDRNAGLPEVRIVYPEANAVIRQDTDFLGVASGRFGVDHVTVRLDDQASVQADGKEYWKFPISTFVRSVTLANGSTAERSLSEGLHVMHVKATDTRRTEGPEIQIPFIYDRTPPEVEFIGIETGQLVSGNIKLQGQASDTNGIATVEFSADGGRSFEFLDLKPNKKILGSFSFMVPFPTLKSRDGQVFFQLRATDTTGLISTKPYLLYVDNERPVIEVLSPADGDDSLGPTRVTGRIYDAVGLSKFYYEWVGETHDIEIRPGDPYWDINLNISYQNRNPTLRVYAVDKSNNQTVLVKRFSDSRKVKTPTLTIDYPTTGLNNLAADQSIIGHFNPGFIPATIIMEGRVEELPAEPGFRIPPDLIPQGRSTIRLWAKAVDGTVGSPYTLRVNKPASRDNAVPLDPKPSPIVISNYKAYDFIREGQISLRGRIAQQTYGASSGVLDASVLEELSAMTDISLAASLLESRDTEIDESAPDTPVVADEIPYSSLIAQGGAFRLEYRLNPQDDWGSVTIRGDGTFDLPVDMNSFREGPVHIELRTLQREVPAIPLYFPLNRAESDPVVHFISPVQNGTTVNGSTTVTGRVNSVVPIREIAFTTDETIFTPIEMKEGFQKYEFSTLFDFTAMDRAGGSFSIRVTDKNGDAFLTPLDVPVDAASDDPIITFNQPLEKEVIVDDLSITGIVQDDDQVYGIHWRIIKKDEDTTARTKMFAWEDEELEEESPLSSDFTFIETDQVFDISIPLAYLSDGEWIIEAFGEDIYGIQGEVTQRIIRVSLANPQVTMTDPVMTVYNRGVIYIHGNALDRNGIQGVWVSMDNGNSYQQAEGGEEWRLSLNTALYEDGEYAVLLRVRDRYDRETIDSAMLNIDNTPPDMVFEVPYDDADIGNTLDIAARIQDNIVLQEITLEVISVSNSDYRLTYTLDPAPVILEALDISEAPLGFYNIRIVATDMAGNTAVASRNVTKTTEAEASEASFYNPMPGEVHTGTINISGRTRGLVVPTEVQLWANREPHATVPVDKYGNFFYKFPQNKIPDDGFLVLSASYETPSGEMVFSNEHPMLYRDAGPTVTVESHKDGDVITGRPWLKGRAWMEFSPSQWASLPRGERPYYDVKKVLISFDNGRTYHVAKGTREWKFRLECSEIGRGPLPILIRAEFANGEIAIRRVVMTIDLDPPALRTLDPEEDTLHRDALYVYGTASEEYAFDSIMINLRPGDKALYMIPPIIQGLYLDASFFGATIASGGLGITFFENNVKLQVHAGIAPSEVEGEAGRYPGQVFGAKLIANLYNLPFRYIFGPDWEMFSMTWALGANFAYFSMGEGTPQILGAVLAQWEVARFTFPQFKVFSSYAAYVEPAVWFTSTEEGIKADRFKFRIGFGIRANVF</sequence>
<keyword evidence="3" id="KW-1185">Reference proteome</keyword>